<dbReference type="EMBL" id="JBHSFG010000022">
    <property type="protein sequence ID" value="MFC4465743.1"/>
    <property type="molecule type" value="Genomic_DNA"/>
</dbReference>
<gene>
    <name evidence="2" type="ORF">ACFPH6_14620</name>
</gene>
<evidence type="ECO:0000313" key="2">
    <source>
        <dbReference type="EMBL" id="MFC4465743.1"/>
    </source>
</evidence>
<keyword evidence="3" id="KW-1185">Reference proteome</keyword>
<reference evidence="3" key="1">
    <citation type="journal article" date="2019" name="Int. J. Syst. Evol. Microbiol.">
        <title>The Global Catalogue of Microorganisms (GCM) 10K type strain sequencing project: providing services to taxonomists for standard genome sequencing and annotation.</title>
        <authorList>
            <consortium name="The Broad Institute Genomics Platform"/>
            <consortium name="The Broad Institute Genome Sequencing Center for Infectious Disease"/>
            <person name="Wu L."/>
            <person name="Ma J."/>
        </authorList>
    </citation>
    <scope>NUCLEOTIDE SEQUENCE [LARGE SCALE GENOMIC DNA]</scope>
    <source>
        <strain evidence="3">DT43</strain>
    </source>
</reference>
<protein>
    <submittedName>
        <fullName evidence="2">Uncharacterized protein</fullName>
    </submittedName>
</protein>
<evidence type="ECO:0000313" key="3">
    <source>
        <dbReference type="Proteomes" id="UP001596012"/>
    </source>
</evidence>
<name>A0ABV8YP78_9ACTN</name>
<organism evidence="2 3">
    <name type="scientific">Streptomyces xiangluensis</name>
    <dbReference type="NCBI Taxonomy" id="2665720"/>
    <lineage>
        <taxon>Bacteria</taxon>
        <taxon>Bacillati</taxon>
        <taxon>Actinomycetota</taxon>
        <taxon>Actinomycetes</taxon>
        <taxon>Kitasatosporales</taxon>
        <taxon>Streptomycetaceae</taxon>
        <taxon>Streptomyces</taxon>
    </lineage>
</organism>
<proteinExistence type="predicted"/>
<dbReference type="Proteomes" id="UP001596012">
    <property type="component" value="Unassembled WGS sequence"/>
</dbReference>
<accession>A0ABV8YP78</accession>
<sequence length="214" mass="22117">MAGSDGDGDGRVAHDPAVLETIEAMRAGGTLGRARRRMASESGGPRAGAAELQKITELHVCMGLNACKGHDRDGTAPMAGMGRCATVLHVCHGANECRGQGGCGYTGPDAELARPGTQACRENGSCASPINVSRVFAGGPLKGKSVWKLARQLFEARMYEAGIPFGPAPGEGYPDDLVPPYDEVTEQDKQKRRLQDGAARQGAALTAGPDGAAS</sequence>
<dbReference type="RefSeq" id="WP_386342013.1">
    <property type="nucleotide sequence ID" value="NZ_JBHSFG010000022.1"/>
</dbReference>
<evidence type="ECO:0000256" key="1">
    <source>
        <dbReference type="SAM" id="MobiDB-lite"/>
    </source>
</evidence>
<comment type="caution">
    <text evidence="2">The sequence shown here is derived from an EMBL/GenBank/DDBJ whole genome shotgun (WGS) entry which is preliminary data.</text>
</comment>
<feature type="compositionally biased region" description="Basic and acidic residues" evidence="1">
    <location>
        <begin position="186"/>
        <end position="195"/>
    </location>
</feature>
<feature type="region of interest" description="Disordered" evidence="1">
    <location>
        <begin position="165"/>
        <end position="214"/>
    </location>
</feature>